<name>A0A2W5NZI3_VARPD</name>
<dbReference type="InterPro" id="IPR036770">
    <property type="entry name" value="Ankyrin_rpt-contain_sf"/>
</dbReference>
<evidence type="ECO:0000313" key="5">
    <source>
        <dbReference type="Proteomes" id="UP000249135"/>
    </source>
</evidence>
<dbReference type="SMART" id="SM00248">
    <property type="entry name" value="ANK"/>
    <property type="match status" value="3"/>
</dbReference>
<dbReference type="Pfam" id="PF13606">
    <property type="entry name" value="Ank_3"/>
    <property type="match status" value="1"/>
</dbReference>
<keyword evidence="2 3" id="KW-0040">ANK repeat</keyword>
<gene>
    <name evidence="4" type="ORF">DI563_31605</name>
</gene>
<dbReference type="AlphaFoldDB" id="A0A2W5NZI3"/>
<evidence type="ECO:0000256" key="2">
    <source>
        <dbReference type="ARBA" id="ARBA00023043"/>
    </source>
</evidence>
<dbReference type="Proteomes" id="UP000249135">
    <property type="component" value="Unassembled WGS sequence"/>
</dbReference>
<dbReference type="EMBL" id="QFPP01000836">
    <property type="protein sequence ID" value="PZQ57329.1"/>
    <property type="molecule type" value="Genomic_DNA"/>
</dbReference>
<evidence type="ECO:0000256" key="1">
    <source>
        <dbReference type="ARBA" id="ARBA00022737"/>
    </source>
</evidence>
<dbReference type="PANTHER" id="PTHR24166">
    <property type="entry name" value="ROLLING PEBBLES, ISOFORM B"/>
    <property type="match status" value="1"/>
</dbReference>
<evidence type="ECO:0000313" key="4">
    <source>
        <dbReference type="EMBL" id="PZQ57329.1"/>
    </source>
</evidence>
<dbReference type="Gene3D" id="1.25.40.20">
    <property type="entry name" value="Ankyrin repeat-containing domain"/>
    <property type="match status" value="1"/>
</dbReference>
<dbReference type="PROSITE" id="PS50297">
    <property type="entry name" value="ANK_REP_REGION"/>
    <property type="match status" value="1"/>
</dbReference>
<dbReference type="InterPro" id="IPR002110">
    <property type="entry name" value="Ankyrin_rpt"/>
</dbReference>
<protein>
    <submittedName>
        <fullName evidence="4">Ankyrin repeat domain-containing protein</fullName>
    </submittedName>
</protein>
<dbReference type="Pfam" id="PF12796">
    <property type="entry name" value="Ank_2"/>
    <property type="match status" value="1"/>
</dbReference>
<evidence type="ECO:0000256" key="3">
    <source>
        <dbReference type="PROSITE-ProRule" id="PRU00023"/>
    </source>
</evidence>
<sequence length="188" mass="19768">MSALPRPADPLPGPPTRWPEAANAAARVLSMADLQAWLAYQDFPGPAARAENGETPLMRAARRGDDRVVEALLAHGADACALDDDGNGALWFASLCGAPATMRRLVHAGAPVDHANDDGITCLMQAAASGWVEVMDLLLALGATTRISAPDGRRAFDMAADRGRELLRLARGLSSAYPQCTSPKSMPP</sequence>
<dbReference type="InterPro" id="IPR050889">
    <property type="entry name" value="Dendritic_Spine_Reg/Scaffold"/>
</dbReference>
<dbReference type="PROSITE" id="PS50088">
    <property type="entry name" value="ANK_REPEAT"/>
    <property type="match status" value="1"/>
</dbReference>
<keyword evidence="1" id="KW-0677">Repeat</keyword>
<dbReference type="PANTHER" id="PTHR24166:SF48">
    <property type="entry name" value="PROTEIN VAPYRIN"/>
    <property type="match status" value="1"/>
</dbReference>
<comment type="caution">
    <text evidence="4">The sequence shown here is derived from an EMBL/GenBank/DDBJ whole genome shotgun (WGS) entry which is preliminary data.</text>
</comment>
<feature type="repeat" description="ANK" evidence="3">
    <location>
        <begin position="52"/>
        <end position="84"/>
    </location>
</feature>
<proteinExistence type="predicted"/>
<accession>A0A2W5NZI3</accession>
<organism evidence="4 5">
    <name type="scientific">Variovorax paradoxus</name>
    <dbReference type="NCBI Taxonomy" id="34073"/>
    <lineage>
        <taxon>Bacteria</taxon>
        <taxon>Pseudomonadati</taxon>
        <taxon>Pseudomonadota</taxon>
        <taxon>Betaproteobacteria</taxon>
        <taxon>Burkholderiales</taxon>
        <taxon>Comamonadaceae</taxon>
        <taxon>Variovorax</taxon>
    </lineage>
</organism>
<reference evidence="4 5" key="1">
    <citation type="submission" date="2017-08" db="EMBL/GenBank/DDBJ databases">
        <title>Infants hospitalized years apart are colonized by the same room-sourced microbial strains.</title>
        <authorList>
            <person name="Brooks B."/>
            <person name="Olm M.R."/>
            <person name="Firek B.A."/>
            <person name="Baker R."/>
            <person name="Thomas B.C."/>
            <person name="Morowitz M.J."/>
            <person name="Banfield J.F."/>
        </authorList>
    </citation>
    <scope>NUCLEOTIDE SEQUENCE [LARGE SCALE GENOMIC DNA]</scope>
    <source>
        <strain evidence="4">S2_005_003_R2_41</strain>
    </source>
</reference>
<dbReference type="SUPFAM" id="SSF48403">
    <property type="entry name" value="Ankyrin repeat"/>
    <property type="match status" value="1"/>
</dbReference>